<evidence type="ECO:0000256" key="1">
    <source>
        <dbReference type="SAM" id="MobiDB-lite"/>
    </source>
</evidence>
<sequence>MGNPRSPQNALAALAAKLSARGLTIDLRADGLRVTNETAPPGSPDDRKPSDRITVRADGNGQLCFYTAWGEGLAPVDKVGEAAEKVVANLAGSVLRIHW</sequence>
<keyword evidence="3" id="KW-1185">Reference proteome</keyword>
<proteinExistence type="predicted"/>
<reference evidence="3" key="1">
    <citation type="journal article" date="2019" name="Int. J. Syst. Evol. Microbiol.">
        <title>The Global Catalogue of Microorganisms (GCM) 10K type strain sequencing project: providing services to taxonomists for standard genome sequencing and annotation.</title>
        <authorList>
            <consortium name="The Broad Institute Genomics Platform"/>
            <consortium name="The Broad Institute Genome Sequencing Center for Infectious Disease"/>
            <person name="Wu L."/>
            <person name="Ma J."/>
        </authorList>
    </citation>
    <scope>NUCLEOTIDE SEQUENCE [LARGE SCALE GENOMIC DNA]</scope>
    <source>
        <strain evidence="3">JCM 31696</strain>
    </source>
</reference>
<evidence type="ECO:0000313" key="2">
    <source>
        <dbReference type="EMBL" id="MFD0850965.1"/>
    </source>
</evidence>
<accession>A0ABW3CAM1</accession>
<feature type="region of interest" description="Disordered" evidence="1">
    <location>
        <begin position="32"/>
        <end position="53"/>
    </location>
</feature>
<dbReference type="Proteomes" id="UP001597083">
    <property type="component" value="Unassembled WGS sequence"/>
</dbReference>
<protein>
    <submittedName>
        <fullName evidence="2">Uncharacterized protein</fullName>
    </submittedName>
</protein>
<dbReference type="EMBL" id="JBHTIR010000206">
    <property type="protein sequence ID" value="MFD0850965.1"/>
    <property type="molecule type" value="Genomic_DNA"/>
</dbReference>
<name>A0ABW3CAM1_9ACTN</name>
<organism evidence="2 3">
    <name type="scientific">Actinomadura adrarensis</name>
    <dbReference type="NCBI Taxonomy" id="1819600"/>
    <lineage>
        <taxon>Bacteria</taxon>
        <taxon>Bacillati</taxon>
        <taxon>Actinomycetota</taxon>
        <taxon>Actinomycetes</taxon>
        <taxon>Streptosporangiales</taxon>
        <taxon>Thermomonosporaceae</taxon>
        <taxon>Actinomadura</taxon>
    </lineage>
</organism>
<gene>
    <name evidence="2" type="ORF">ACFQ07_01900</name>
</gene>
<feature type="compositionally biased region" description="Basic and acidic residues" evidence="1">
    <location>
        <begin position="44"/>
        <end position="53"/>
    </location>
</feature>
<evidence type="ECO:0000313" key="3">
    <source>
        <dbReference type="Proteomes" id="UP001597083"/>
    </source>
</evidence>
<comment type="caution">
    <text evidence="2">The sequence shown here is derived from an EMBL/GenBank/DDBJ whole genome shotgun (WGS) entry which is preliminary data.</text>
</comment>